<dbReference type="Proteomes" id="UP000778578">
    <property type="component" value="Unassembled WGS sequence"/>
</dbReference>
<dbReference type="RefSeq" id="WP_222962306.1">
    <property type="nucleotide sequence ID" value="NZ_JAINZZ010000009.1"/>
</dbReference>
<gene>
    <name evidence="2" type="ORF">K7862_11080</name>
</gene>
<dbReference type="EMBL" id="JAINZZ010000009">
    <property type="protein sequence ID" value="MBY8878169.1"/>
    <property type="molecule type" value="Genomic_DNA"/>
</dbReference>
<name>A0ABS7Q4T5_9ACTN</name>
<protein>
    <recommendedName>
        <fullName evidence="4">Lipoprotein</fullName>
    </recommendedName>
</protein>
<reference evidence="2 3" key="1">
    <citation type="submission" date="2021-08" db="EMBL/GenBank/DDBJ databases">
        <title>WGS of actinomycetes from Thailand.</title>
        <authorList>
            <person name="Thawai C."/>
        </authorList>
    </citation>
    <scope>NUCLEOTIDE SEQUENCE [LARGE SCALE GENOMIC DNA]</scope>
    <source>
        <strain evidence="2 3">PLK6-54</strain>
    </source>
</reference>
<feature type="chain" id="PRO_5045247011" description="Lipoprotein" evidence="1">
    <location>
        <begin position="21"/>
        <end position="368"/>
    </location>
</feature>
<evidence type="ECO:0000313" key="2">
    <source>
        <dbReference type="EMBL" id="MBY8878169.1"/>
    </source>
</evidence>
<feature type="signal peptide" evidence="1">
    <location>
        <begin position="1"/>
        <end position="20"/>
    </location>
</feature>
<evidence type="ECO:0000313" key="3">
    <source>
        <dbReference type="Proteomes" id="UP000778578"/>
    </source>
</evidence>
<keyword evidence="1" id="KW-0732">Signal</keyword>
<sequence length="368" mass="37641">MRKGLAAAGVVALISVGAVACGSDTTTPQGKVENAFEKLGKQNTVTMSLGFDGSADDIYAALKDEDDFSRDNAKLLATLNLSLSVSSQKSFSLLGKDGAKDGKNGAFAFALSNDGSGASSLAEIRYVNQKAYLRVDLKGLEKLGPTGGNTAFDQFLSQSDQLPSSLASVKAAIKGQWVTIDPKAFQQFAKSLAGASGGSSGSADSPLSGLTGTPSVDAATQKKIWAALKKALTTNVTYKDLGNRDGADHVQVSAPARQLAKALSDSLTPVLKDIPGYNAKSLDPSGAPDKTLSVDVAIKGGSLSAVTFDIAQLDDQAHGKLPITLSLDGSAKSISAPAGAQVLNPQDIMGLFMSQMPGSSDDGSSSGF</sequence>
<evidence type="ECO:0008006" key="4">
    <source>
        <dbReference type="Google" id="ProtNLM"/>
    </source>
</evidence>
<proteinExistence type="predicted"/>
<accession>A0ABS7Q4T5</accession>
<evidence type="ECO:0000256" key="1">
    <source>
        <dbReference type="SAM" id="SignalP"/>
    </source>
</evidence>
<keyword evidence="3" id="KW-1185">Reference proteome</keyword>
<organism evidence="2 3">
    <name type="scientific">Actinacidiphila acidipaludis</name>
    <dbReference type="NCBI Taxonomy" id="2873382"/>
    <lineage>
        <taxon>Bacteria</taxon>
        <taxon>Bacillati</taxon>
        <taxon>Actinomycetota</taxon>
        <taxon>Actinomycetes</taxon>
        <taxon>Kitasatosporales</taxon>
        <taxon>Streptomycetaceae</taxon>
        <taxon>Actinacidiphila</taxon>
    </lineage>
</organism>
<dbReference type="PROSITE" id="PS51257">
    <property type="entry name" value="PROKAR_LIPOPROTEIN"/>
    <property type="match status" value="1"/>
</dbReference>
<comment type="caution">
    <text evidence="2">The sequence shown here is derived from an EMBL/GenBank/DDBJ whole genome shotgun (WGS) entry which is preliminary data.</text>
</comment>